<dbReference type="Pfam" id="PF00383">
    <property type="entry name" value="dCMP_cyt_deam_1"/>
    <property type="match status" value="1"/>
</dbReference>
<accession>A0AA88YHF1</accession>
<keyword evidence="4" id="KW-0378">Hydrolase</keyword>
<dbReference type="AlphaFoldDB" id="A0AA88YHF1"/>
<gene>
    <name evidence="9" type="ORF">FSP39_005519</name>
</gene>
<dbReference type="InterPro" id="IPR002125">
    <property type="entry name" value="CMP_dCMP_dom"/>
</dbReference>
<dbReference type="GO" id="GO:0004132">
    <property type="term" value="F:dCMP deaminase activity"/>
    <property type="evidence" value="ECO:0007669"/>
    <property type="project" value="TreeGrafter"/>
</dbReference>
<dbReference type="InterPro" id="IPR016193">
    <property type="entry name" value="Cytidine_deaminase-like"/>
</dbReference>
<dbReference type="PANTHER" id="PTHR11086">
    <property type="entry name" value="DEOXYCYTIDYLATE DEAMINASE-RELATED"/>
    <property type="match status" value="1"/>
</dbReference>
<evidence type="ECO:0000256" key="4">
    <source>
        <dbReference type="ARBA" id="ARBA00022801"/>
    </source>
</evidence>
<evidence type="ECO:0000256" key="5">
    <source>
        <dbReference type="ARBA" id="ARBA00022833"/>
    </source>
</evidence>
<organism evidence="9 10">
    <name type="scientific">Pinctada imbricata</name>
    <name type="common">Atlantic pearl-oyster</name>
    <name type="synonym">Pinctada martensii</name>
    <dbReference type="NCBI Taxonomy" id="66713"/>
    <lineage>
        <taxon>Eukaryota</taxon>
        <taxon>Metazoa</taxon>
        <taxon>Spiralia</taxon>
        <taxon>Lophotrochozoa</taxon>
        <taxon>Mollusca</taxon>
        <taxon>Bivalvia</taxon>
        <taxon>Autobranchia</taxon>
        <taxon>Pteriomorphia</taxon>
        <taxon>Pterioida</taxon>
        <taxon>Pterioidea</taxon>
        <taxon>Pteriidae</taxon>
        <taxon>Pinctada</taxon>
    </lineage>
</organism>
<evidence type="ECO:0000313" key="10">
    <source>
        <dbReference type="Proteomes" id="UP001186944"/>
    </source>
</evidence>
<sequence length="93" mass="10564">MPDNILDSDENWEPDTKETFVCHAELNAVLNRGANDVTGCKMYVTYYPCSNCAKVIIQSGVKEVVYYDMYSDKRKKDGEAAKKMLQDAKVDIM</sequence>
<dbReference type="GO" id="GO:0008270">
    <property type="term" value="F:zinc ion binding"/>
    <property type="evidence" value="ECO:0007669"/>
    <property type="project" value="InterPro"/>
</dbReference>
<evidence type="ECO:0000256" key="3">
    <source>
        <dbReference type="ARBA" id="ARBA00022727"/>
    </source>
</evidence>
<reference evidence="9" key="1">
    <citation type="submission" date="2019-08" db="EMBL/GenBank/DDBJ databases">
        <title>The improved chromosome-level genome for the pearl oyster Pinctada fucata martensii using PacBio sequencing and Hi-C.</title>
        <authorList>
            <person name="Zheng Z."/>
        </authorList>
    </citation>
    <scope>NUCLEOTIDE SEQUENCE</scope>
    <source>
        <strain evidence="9">ZZ-2019</strain>
        <tissue evidence="9">Adductor muscle</tissue>
    </source>
</reference>
<comment type="similarity">
    <text evidence="1">Belongs to the cytidine and deoxycytidylate deaminase family.</text>
</comment>
<dbReference type="PANTHER" id="PTHR11086:SF18">
    <property type="entry name" value="DEOXYCYTIDYLATE DEAMINASE"/>
    <property type="match status" value="1"/>
</dbReference>
<dbReference type="SUPFAM" id="SSF53927">
    <property type="entry name" value="Cytidine deaminase-like"/>
    <property type="match status" value="1"/>
</dbReference>
<dbReference type="GO" id="GO:0005737">
    <property type="term" value="C:cytoplasm"/>
    <property type="evidence" value="ECO:0007669"/>
    <property type="project" value="TreeGrafter"/>
</dbReference>
<dbReference type="Gene3D" id="3.40.140.10">
    <property type="entry name" value="Cytidine Deaminase, domain 2"/>
    <property type="match status" value="1"/>
</dbReference>
<evidence type="ECO:0000313" key="9">
    <source>
        <dbReference type="EMBL" id="KAK3099508.1"/>
    </source>
</evidence>
<evidence type="ECO:0000256" key="1">
    <source>
        <dbReference type="ARBA" id="ARBA00006576"/>
    </source>
</evidence>
<dbReference type="InterPro" id="IPR016192">
    <property type="entry name" value="APOBEC/CMP_deaminase_Zn-bd"/>
</dbReference>
<proteinExistence type="inferred from homology"/>
<evidence type="ECO:0000259" key="8">
    <source>
        <dbReference type="PROSITE" id="PS51747"/>
    </source>
</evidence>
<evidence type="ECO:0000256" key="2">
    <source>
        <dbReference type="ARBA" id="ARBA00022723"/>
    </source>
</evidence>
<comment type="caution">
    <text evidence="9">The sequence shown here is derived from an EMBL/GenBank/DDBJ whole genome shotgun (WGS) entry which is preliminary data.</text>
</comment>
<protein>
    <recommendedName>
        <fullName evidence="7">dCMP deaminase</fullName>
        <ecNumber evidence="6">3.5.4.12</ecNumber>
    </recommendedName>
    <alternativeName>
        <fullName evidence="7">dCMP deaminase</fullName>
    </alternativeName>
</protein>
<keyword evidence="2" id="KW-0479">Metal-binding</keyword>
<keyword evidence="10" id="KW-1185">Reference proteome</keyword>
<feature type="domain" description="CMP/dCMP-type deaminase" evidence="8">
    <location>
        <begin position="1"/>
        <end position="88"/>
    </location>
</feature>
<dbReference type="EMBL" id="VSWD01000006">
    <property type="protein sequence ID" value="KAK3099508.1"/>
    <property type="molecule type" value="Genomic_DNA"/>
</dbReference>
<dbReference type="EC" id="3.5.4.12" evidence="6"/>
<name>A0AA88YHF1_PINIB</name>
<dbReference type="Proteomes" id="UP001186944">
    <property type="component" value="Unassembled WGS sequence"/>
</dbReference>
<dbReference type="PROSITE" id="PS51747">
    <property type="entry name" value="CYT_DCMP_DEAMINASES_2"/>
    <property type="match status" value="1"/>
</dbReference>
<evidence type="ECO:0000256" key="7">
    <source>
        <dbReference type="ARBA" id="ARBA00041763"/>
    </source>
</evidence>
<keyword evidence="5" id="KW-0862">Zinc</keyword>
<dbReference type="PROSITE" id="PS00903">
    <property type="entry name" value="CYT_DCMP_DEAMINASES_1"/>
    <property type="match status" value="1"/>
</dbReference>
<dbReference type="InterPro" id="IPR015517">
    <property type="entry name" value="dCMP_deaminase-rel"/>
</dbReference>
<keyword evidence="3" id="KW-0545">Nucleotide biosynthesis</keyword>
<evidence type="ECO:0000256" key="6">
    <source>
        <dbReference type="ARBA" id="ARBA00038938"/>
    </source>
</evidence>